<sequence length="1261" mass="135465">MMNGVIEALHIYDDNRNPILSHTYTGRPLSASHLLSLYLEHPFPRPSLIYLPNANPPTLVFSLTHSNLLFLATSSTEIEPLLVLEFLHRIVDAFEDFVGAPLLAVKLESNYDVIAQLLTEMCDAGTVSTTEPNALREVVEMEGWVDKLLGSINLPGKSPLNTNSAAPSLIASNTPALPWRRANVRHTSNELYADVVETLSVTLAPSGRPLAAFANGTIAFTSKVSGVPDVLVTLGSPSGKHNIGGFMELPVFHPCVRLARWNERPGELSFIPPDGRFILAGYEVDLLPFASGKSGSVSSNNLKLPVNLEMKTGLGPVGSEFEVRLQTNKIFGTPNSSSAVSQLGRAGVPGRLSSPHPGSPSSPLLDDLIVTIPLPEDVRNLSDIRPSRGDASFNRAEGRLEWHIPAKEISGPTSHFGLRCTVVGSLADDEEEEFDPTGFGFGTDYSYNEPYQSTTAAKSGKDKVGADDEQDPKKTAQNKILMPSSAAVSFSVKGWLASGLKIESIVLDSRKSRGLSEGVKPYKGVKYLTCVTASASSGELLLRLHLHHLSHSILTSPHADSGPAKRDIELREGGISVASRIGRRQAMKRFAGPVLQRRRGARVSRDASELTRALRCCAPASGASAASCPVRWGSSRPGRPRTAIFFPGQGVQKVGMLSPWLEAFPATAAHVIEEIDHVAGFKISDVIQNGPSKVLTQTTMAQPAIMATSIFILRILEREFNFRVADHFDVTLGHSLGEFTALVAGGYIAFEDSYYLVQRRAAAMSEATKKAIQEYGGEYGMVAVITEPEYMQPLIKAIRDFVGHSSDGSKSESSEDVPPIEQVLIANINSKNQIVLSGNMERIKTLIAHVRQFLGHDPRAVRLHSDSPFHSPIMKPAVTVMKNLLAKKSRVPGREKEDMVTFPGLMPCISNVSARPFESKEQLKDLLARGCLETVRWWASIKHLDQEEKVRRWVGIGPGKVGRNLVGKEVGMRGKDLVKGGGVWAITDPLDVEEVLRGLEETANILKLLHLHLNLNLQTTPPPNHHRQNSTMSAAIPSIACLGVIGRNNNPLHISIFPSYDPLANAFTPIRNPLQFSLLLSSTIDVFDLRSKNSTASGDFGLLHAIDDRLAAYGFETNTGVRMVCIVDMRGRRVEAGGSGAAGPTTSSVAAGGGGMGAAAAMSASSLASGGGPSSLAGSSAAAATARSAVGSVGAGLRDAELKPVFRAMQSAYVRLLQNPFYDPDEHAPLGGKGGKRITSKKFGDAMKRIGEAWTPGVTAL</sequence>
<evidence type="ECO:0000256" key="1">
    <source>
        <dbReference type="ARBA" id="ARBA00004308"/>
    </source>
</evidence>
<proteinExistence type="predicted"/>
<dbReference type="Gene3D" id="3.30.70.250">
    <property type="entry name" value="Malonyl-CoA ACP transacylase, ACP-binding"/>
    <property type="match status" value="1"/>
</dbReference>
<dbReference type="Gene3D" id="3.30.450.70">
    <property type="match status" value="2"/>
</dbReference>
<dbReference type="SMART" id="SM00827">
    <property type="entry name" value="PKS_AT"/>
    <property type="match status" value="1"/>
</dbReference>
<comment type="caution">
    <text evidence="11">The sequence shown here is derived from an EMBL/GenBank/DDBJ whole genome shotgun (WGS) entry which is preliminary data.</text>
</comment>
<evidence type="ECO:0000259" key="10">
    <source>
        <dbReference type="PROSITE" id="PS51072"/>
    </source>
</evidence>
<dbReference type="Pfam" id="PF00928">
    <property type="entry name" value="Adap_comp_sub"/>
    <property type="match status" value="1"/>
</dbReference>
<name>A0ABY2H1I8_9HYPO</name>
<evidence type="ECO:0000256" key="7">
    <source>
        <dbReference type="ARBA" id="ARBA00023315"/>
    </source>
</evidence>
<dbReference type="PROSITE" id="PS00991">
    <property type="entry name" value="CLAT_ADAPTOR_M_2"/>
    <property type="match status" value="1"/>
</dbReference>
<dbReference type="Gene3D" id="3.30.450.60">
    <property type="match status" value="1"/>
</dbReference>
<dbReference type="PROSITE" id="PS51072">
    <property type="entry name" value="MHD"/>
    <property type="match status" value="1"/>
</dbReference>
<dbReference type="Pfam" id="PF04628">
    <property type="entry name" value="Sedlin_N"/>
    <property type="match status" value="1"/>
</dbReference>
<dbReference type="EMBL" id="PPTA01000007">
    <property type="protein sequence ID" value="TFB02109.1"/>
    <property type="molecule type" value="Genomic_DNA"/>
</dbReference>
<dbReference type="RefSeq" id="XP_073558310.1">
    <property type="nucleotide sequence ID" value="XM_073703041.1"/>
</dbReference>
<dbReference type="Pfam" id="PF00698">
    <property type="entry name" value="Acyl_transf_1"/>
    <property type="match status" value="1"/>
</dbReference>
<evidence type="ECO:0000256" key="5">
    <source>
        <dbReference type="ARBA" id="ARBA00022927"/>
    </source>
</evidence>
<keyword evidence="3" id="KW-0813">Transport</keyword>
<evidence type="ECO:0000313" key="11">
    <source>
        <dbReference type="EMBL" id="TFB02109.1"/>
    </source>
</evidence>
<dbReference type="InterPro" id="IPR006722">
    <property type="entry name" value="Sedlin"/>
</dbReference>
<feature type="compositionally biased region" description="Basic and acidic residues" evidence="9">
    <location>
        <begin position="459"/>
        <end position="474"/>
    </location>
</feature>
<dbReference type="InterPro" id="IPR014043">
    <property type="entry name" value="Acyl_transferase_dom"/>
</dbReference>
<dbReference type="CDD" id="cd14837">
    <property type="entry name" value="AP3_Mu_N"/>
    <property type="match status" value="1"/>
</dbReference>
<evidence type="ECO:0000256" key="9">
    <source>
        <dbReference type="SAM" id="MobiDB-lite"/>
    </source>
</evidence>
<dbReference type="PANTHER" id="PTHR42681">
    <property type="entry name" value="MALONYL-COA-ACYL CARRIER PROTEIN TRANSACYLASE, MITOCHONDRIAL"/>
    <property type="match status" value="1"/>
</dbReference>
<reference evidence="11 12" key="1">
    <citation type="submission" date="2018-01" db="EMBL/GenBank/DDBJ databases">
        <title>Genome characterization of the sugarcane-associated fungus Trichoderma ghanense CCMA-1212 and their application in lignocelulose bioconversion.</title>
        <authorList>
            <person name="Steindorff A.S."/>
            <person name="Mendes T.D."/>
            <person name="Vilela E.S.D."/>
            <person name="Rodrigues D.S."/>
            <person name="Formighieri E.F."/>
            <person name="Melo I.S."/>
            <person name="Favaro L.C.L."/>
        </authorList>
    </citation>
    <scope>NUCLEOTIDE SEQUENCE [LARGE SCALE GENOMIC DNA]</scope>
    <source>
        <strain evidence="11 12">CCMA-1212</strain>
    </source>
</reference>
<evidence type="ECO:0000256" key="3">
    <source>
        <dbReference type="ARBA" id="ARBA00022448"/>
    </source>
</evidence>
<evidence type="ECO:0000256" key="8">
    <source>
        <dbReference type="ARBA" id="ARBA00048462"/>
    </source>
</evidence>
<organism evidence="11 12">
    <name type="scientific">Trichoderma ghanense</name>
    <dbReference type="NCBI Taxonomy" id="65468"/>
    <lineage>
        <taxon>Eukaryota</taxon>
        <taxon>Fungi</taxon>
        <taxon>Dikarya</taxon>
        <taxon>Ascomycota</taxon>
        <taxon>Pezizomycotina</taxon>
        <taxon>Sordariomycetes</taxon>
        <taxon>Hypocreomycetidae</taxon>
        <taxon>Hypocreales</taxon>
        <taxon>Hypocreaceae</taxon>
        <taxon>Trichoderma</taxon>
    </lineage>
</organism>
<evidence type="ECO:0000313" key="12">
    <source>
        <dbReference type="Proteomes" id="UP001642720"/>
    </source>
</evidence>
<gene>
    <name evidence="11" type="ORF">CCMA1212_005796</name>
</gene>
<evidence type="ECO:0000256" key="6">
    <source>
        <dbReference type="ARBA" id="ARBA00023136"/>
    </source>
</evidence>
<dbReference type="InterPro" id="IPR028565">
    <property type="entry name" value="MHD"/>
</dbReference>
<dbReference type="InterPro" id="IPR001227">
    <property type="entry name" value="Ac_transferase_dom_sf"/>
</dbReference>
<dbReference type="SUPFAM" id="SSF55048">
    <property type="entry name" value="Probable ACP-binding domain of malonyl-CoA ACP transacylase"/>
    <property type="match status" value="1"/>
</dbReference>
<keyword evidence="6" id="KW-0472">Membrane</keyword>
<accession>A0ABY2H1I8</accession>
<protein>
    <recommendedName>
        <fullName evidence="2">[acyl-carrier-protein] S-malonyltransferase</fullName>
        <ecNumber evidence="2">2.3.1.39</ecNumber>
    </recommendedName>
</protein>
<dbReference type="SUPFAM" id="SSF64356">
    <property type="entry name" value="SNARE-like"/>
    <property type="match status" value="2"/>
</dbReference>
<evidence type="ECO:0000256" key="2">
    <source>
        <dbReference type="ARBA" id="ARBA00013258"/>
    </source>
</evidence>
<dbReference type="InterPro" id="IPR050858">
    <property type="entry name" value="Mal-CoA-ACP_Trans/PKS_FabD"/>
</dbReference>
<dbReference type="Gene3D" id="3.40.366.10">
    <property type="entry name" value="Malonyl-Coenzyme A Acyl Carrier Protein, domain 2"/>
    <property type="match status" value="1"/>
</dbReference>
<dbReference type="InterPro" id="IPR011012">
    <property type="entry name" value="Longin-like_dom_sf"/>
</dbReference>
<dbReference type="PANTHER" id="PTHR42681:SF1">
    <property type="entry name" value="MALONYL-COA-ACYL CARRIER PROTEIN TRANSACYLASE, MITOCHONDRIAL"/>
    <property type="match status" value="1"/>
</dbReference>
<dbReference type="Proteomes" id="UP001642720">
    <property type="component" value="Unassembled WGS sequence"/>
</dbReference>
<dbReference type="Gene3D" id="2.60.40.1170">
    <property type="entry name" value="Mu homology domain, subdomain B"/>
    <property type="match status" value="1"/>
</dbReference>
<feature type="region of interest" description="Disordered" evidence="9">
    <location>
        <begin position="450"/>
        <end position="477"/>
    </location>
</feature>
<dbReference type="InterPro" id="IPR036168">
    <property type="entry name" value="AP2_Mu_C_sf"/>
</dbReference>
<dbReference type="EC" id="2.3.1.39" evidence="2"/>
<comment type="catalytic activity">
    <reaction evidence="8">
        <text>holo-[ACP] + malonyl-CoA = malonyl-[ACP] + CoA</text>
        <dbReference type="Rhea" id="RHEA:41792"/>
        <dbReference type="Rhea" id="RHEA-COMP:9623"/>
        <dbReference type="Rhea" id="RHEA-COMP:9685"/>
        <dbReference type="ChEBI" id="CHEBI:57287"/>
        <dbReference type="ChEBI" id="CHEBI:57384"/>
        <dbReference type="ChEBI" id="CHEBI:64479"/>
        <dbReference type="ChEBI" id="CHEBI:78449"/>
        <dbReference type="EC" id="2.3.1.39"/>
    </reaction>
</comment>
<keyword evidence="4" id="KW-0808">Transferase</keyword>
<dbReference type="GeneID" id="300577491"/>
<dbReference type="InterPro" id="IPR016036">
    <property type="entry name" value="Malonyl_transacylase_ACP-bd"/>
</dbReference>
<evidence type="ECO:0000256" key="4">
    <source>
        <dbReference type="ARBA" id="ARBA00022679"/>
    </source>
</evidence>
<dbReference type="SUPFAM" id="SSF52151">
    <property type="entry name" value="FabD/lysophospholipase-like"/>
    <property type="match status" value="1"/>
</dbReference>
<comment type="subcellular location">
    <subcellularLocation>
        <location evidence="1">Endomembrane system</location>
    </subcellularLocation>
</comment>
<dbReference type="InterPro" id="IPR016035">
    <property type="entry name" value="Acyl_Trfase/lysoPLipase"/>
</dbReference>
<dbReference type="SUPFAM" id="SSF49447">
    <property type="entry name" value="Second domain of Mu2 adaptin subunit (ap50) of ap2 adaptor"/>
    <property type="match status" value="1"/>
</dbReference>
<feature type="domain" description="MHD" evidence="10">
    <location>
        <begin position="188"/>
        <end position="489"/>
    </location>
</feature>
<keyword evidence="12" id="KW-1185">Reference proteome</keyword>
<keyword evidence="5" id="KW-0653">Protein transport</keyword>
<dbReference type="InterPro" id="IPR018240">
    <property type="entry name" value="Clathrin_mu_CS"/>
</dbReference>
<keyword evidence="7" id="KW-0012">Acyltransferase</keyword>